<proteinExistence type="inferred from homology"/>
<sequence>MAQLTQIKCTACRKGEPTLTDAEIATLQPQTPEWHIVERGSVKRLERVFTFADFREALAFTDRVGELAESEGHHPALLTEWGKVTVTWWTHKIKGLHRNDFIMAAKTDQLHAMKG</sequence>
<dbReference type="HAMAP" id="MF_00434">
    <property type="entry name" value="Pterin_4_alpha"/>
    <property type="match status" value="1"/>
</dbReference>
<reference evidence="5 6" key="1">
    <citation type="journal article" date="2016" name="Nat. Commun.">
        <title>Thousands of microbial genomes shed light on interconnected biogeochemical processes in an aquifer system.</title>
        <authorList>
            <person name="Anantharaman K."/>
            <person name="Brown C.T."/>
            <person name="Hug L.A."/>
            <person name="Sharon I."/>
            <person name="Castelle C.J."/>
            <person name="Probst A.J."/>
            <person name="Thomas B.C."/>
            <person name="Singh A."/>
            <person name="Wilkins M.J."/>
            <person name="Karaoz U."/>
            <person name="Brodie E.L."/>
            <person name="Williams K.H."/>
            <person name="Hubbard S.S."/>
            <person name="Banfield J.F."/>
        </authorList>
    </citation>
    <scope>NUCLEOTIDE SEQUENCE [LARGE SCALE GENOMIC DNA]</scope>
    <source>
        <strain evidence="6">RBG_16_55_9</strain>
    </source>
</reference>
<dbReference type="EMBL" id="MFGX01000035">
    <property type="protein sequence ID" value="OGF56443.1"/>
    <property type="molecule type" value="Genomic_DNA"/>
</dbReference>
<comment type="caution">
    <text evidence="5">The sequence shown here is derived from an EMBL/GenBank/DDBJ whole genome shotgun (WGS) entry which is preliminary data.</text>
</comment>
<dbReference type="InterPro" id="IPR050376">
    <property type="entry name" value="Pterin-4-alpha-carb_dehyd"/>
</dbReference>
<organism evidence="5 6">
    <name type="scientific">Fraserbacteria sp. (strain RBG_16_55_9)</name>
    <dbReference type="NCBI Taxonomy" id="1817864"/>
    <lineage>
        <taxon>Bacteria</taxon>
        <taxon>Candidatus Fraseribacteriota</taxon>
    </lineage>
</organism>
<protein>
    <recommendedName>
        <fullName evidence="4">Putative pterin-4-alpha-carbinolamine dehydratase</fullName>
        <shortName evidence="4">PHS</shortName>
        <ecNumber evidence="4">4.2.1.96</ecNumber>
    </recommendedName>
    <alternativeName>
        <fullName evidence="4">4-alpha-hydroxy-tetrahydropterin dehydratase</fullName>
    </alternativeName>
    <alternativeName>
        <fullName evidence="4">Pterin carbinolamine dehydratase</fullName>
        <shortName evidence="4">PCD</shortName>
    </alternativeName>
</protein>
<comment type="similarity">
    <text evidence="2 4">Belongs to the pterin-4-alpha-carbinolamine dehydratase family.</text>
</comment>
<dbReference type="EC" id="4.2.1.96" evidence="4"/>
<evidence type="ECO:0000313" key="5">
    <source>
        <dbReference type="EMBL" id="OGF56443.1"/>
    </source>
</evidence>
<name>A0A1F5UZ56_FRAXR</name>
<dbReference type="InterPro" id="IPR036428">
    <property type="entry name" value="PCD_sf"/>
</dbReference>
<dbReference type="PANTHER" id="PTHR42805:SF1">
    <property type="entry name" value="PTERIN-4-ALPHA-CARBINOLAMINE DEHYDRATASE-RELATED"/>
    <property type="match status" value="1"/>
</dbReference>
<dbReference type="InterPro" id="IPR001533">
    <property type="entry name" value="Pterin_deHydtase"/>
</dbReference>
<evidence type="ECO:0000256" key="1">
    <source>
        <dbReference type="ARBA" id="ARBA00001554"/>
    </source>
</evidence>
<dbReference type="CDD" id="cd00913">
    <property type="entry name" value="PCD_DCoH_subfamily_a"/>
    <property type="match status" value="1"/>
</dbReference>
<evidence type="ECO:0000256" key="2">
    <source>
        <dbReference type="ARBA" id="ARBA00006472"/>
    </source>
</evidence>
<dbReference type="GO" id="GO:0006729">
    <property type="term" value="P:tetrahydrobiopterin biosynthetic process"/>
    <property type="evidence" value="ECO:0007669"/>
    <property type="project" value="InterPro"/>
</dbReference>
<evidence type="ECO:0000256" key="4">
    <source>
        <dbReference type="HAMAP-Rule" id="MF_00434"/>
    </source>
</evidence>
<keyword evidence="3 4" id="KW-0456">Lyase</keyword>
<dbReference type="Gene3D" id="3.30.1360.20">
    <property type="entry name" value="Transcriptional coactivator/pterin dehydratase"/>
    <property type="match status" value="1"/>
</dbReference>
<evidence type="ECO:0000256" key="3">
    <source>
        <dbReference type="ARBA" id="ARBA00023239"/>
    </source>
</evidence>
<dbReference type="GO" id="GO:0008124">
    <property type="term" value="F:4-alpha-hydroxytetrahydrobiopterin dehydratase activity"/>
    <property type="evidence" value="ECO:0007669"/>
    <property type="project" value="UniProtKB-UniRule"/>
</dbReference>
<dbReference type="NCBIfam" id="NF002016">
    <property type="entry name" value="PRK00823.1-1"/>
    <property type="match status" value="1"/>
</dbReference>
<gene>
    <name evidence="5" type="ORF">A2Z21_03585</name>
</gene>
<dbReference type="SUPFAM" id="SSF55248">
    <property type="entry name" value="PCD-like"/>
    <property type="match status" value="1"/>
</dbReference>
<dbReference type="Pfam" id="PF01329">
    <property type="entry name" value="Pterin_4a"/>
    <property type="match status" value="1"/>
</dbReference>
<dbReference type="AlphaFoldDB" id="A0A1F5UZ56"/>
<accession>A0A1F5UZ56</accession>
<evidence type="ECO:0000313" key="6">
    <source>
        <dbReference type="Proteomes" id="UP000179157"/>
    </source>
</evidence>
<dbReference type="STRING" id="1817864.A2Z21_03585"/>
<dbReference type="PANTHER" id="PTHR42805">
    <property type="entry name" value="PTERIN-4-ALPHA-CARBINOLAMINE DEHYDRATASE-RELATED"/>
    <property type="match status" value="1"/>
</dbReference>
<dbReference type="Proteomes" id="UP000179157">
    <property type="component" value="Unassembled WGS sequence"/>
</dbReference>
<comment type="catalytic activity">
    <reaction evidence="1 4">
        <text>(4aS,6R)-4a-hydroxy-L-erythro-5,6,7,8-tetrahydrobiopterin = (6R)-L-erythro-6,7-dihydrobiopterin + H2O</text>
        <dbReference type="Rhea" id="RHEA:11920"/>
        <dbReference type="ChEBI" id="CHEBI:15377"/>
        <dbReference type="ChEBI" id="CHEBI:15642"/>
        <dbReference type="ChEBI" id="CHEBI:43120"/>
        <dbReference type="EC" id="4.2.1.96"/>
    </reaction>
</comment>